<dbReference type="FunFam" id="2.70.70.10:FF:000003">
    <property type="entry name" value="Murein hydrolase activator EnvC"/>
    <property type="match status" value="1"/>
</dbReference>
<reference evidence="5 6" key="1">
    <citation type="submission" date="2016-11" db="EMBL/GenBank/DDBJ databases">
        <authorList>
            <person name="Jaros S."/>
            <person name="Januszkiewicz K."/>
            <person name="Wedrychowicz H."/>
        </authorList>
    </citation>
    <scope>NUCLEOTIDE SEQUENCE [LARGE SCALE GENOMIC DNA]</scope>
    <source>
        <strain evidence="5 6">DSM 16917</strain>
    </source>
</reference>
<evidence type="ECO:0000259" key="4">
    <source>
        <dbReference type="Pfam" id="PF01551"/>
    </source>
</evidence>
<feature type="signal peptide" evidence="3">
    <location>
        <begin position="1"/>
        <end position="19"/>
    </location>
</feature>
<dbReference type="SUPFAM" id="SSF51261">
    <property type="entry name" value="Duplicated hybrid motif"/>
    <property type="match status" value="1"/>
</dbReference>
<dbReference type="Gene3D" id="6.10.250.3150">
    <property type="match status" value="1"/>
</dbReference>
<proteinExistence type="predicted"/>
<dbReference type="EMBL" id="FQXG01000006">
    <property type="protein sequence ID" value="SHI01613.1"/>
    <property type="molecule type" value="Genomic_DNA"/>
</dbReference>
<keyword evidence="5" id="KW-0378">Hydrolase</keyword>
<organism evidence="5 6">
    <name type="scientific">Ferrimonas marina</name>
    <dbReference type="NCBI Taxonomy" id="299255"/>
    <lineage>
        <taxon>Bacteria</taxon>
        <taxon>Pseudomonadati</taxon>
        <taxon>Pseudomonadota</taxon>
        <taxon>Gammaproteobacteria</taxon>
        <taxon>Alteromonadales</taxon>
        <taxon>Ferrimonadaceae</taxon>
        <taxon>Ferrimonas</taxon>
    </lineage>
</organism>
<keyword evidence="6" id="KW-1185">Reference proteome</keyword>
<dbReference type="PANTHER" id="PTHR21666">
    <property type="entry name" value="PEPTIDASE-RELATED"/>
    <property type="match status" value="1"/>
</dbReference>
<dbReference type="Pfam" id="PF01551">
    <property type="entry name" value="Peptidase_M23"/>
    <property type="match status" value="1"/>
</dbReference>
<feature type="coiled-coil region" evidence="1">
    <location>
        <begin position="16"/>
        <end position="99"/>
    </location>
</feature>
<name>A0A1M5XQT2_9GAMM</name>
<protein>
    <submittedName>
        <fullName evidence="5">Septal ring factor EnvC, activator of murein hydrolases AmiA and AmiB</fullName>
    </submittedName>
</protein>
<dbReference type="InterPro" id="IPR050570">
    <property type="entry name" value="Cell_wall_metabolism_enzyme"/>
</dbReference>
<dbReference type="AlphaFoldDB" id="A0A1M5XQT2"/>
<dbReference type="STRING" id="299255.SAMN02745129_3575"/>
<feature type="region of interest" description="Disordered" evidence="2">
    <location>
        <begin position="167"/>
        <end position="207"/>
    </location>
</feature>
<dbReference type="Gene3D" id="2.70.70.10">
    <property type="entry name" value="Glucose Permease (Domain IIA)"/>
    <property type="match status" value="1"/>
</dbReference>
<feature type="domain" description="M23ase beta-sheet core" evidence="4">
    <location>
        <begin position="275"/>
        <end position="368"/>
    </location>
</feature>
<dbReference type="RefSeq" id="WP_067659821.1">
    <property type="nucleotide sequence ID" value="NZ_FQXG01000006.1"/>
</dbReference>
<keyword evidence="1" id="KW-0175">Coiled coil</keyword>
<evidence type="ECO:0000313" key="5">
    <source>
        <dbReference type="EMBL" id="SHI01613.1"/>
    </source>
</evidence>
<dbReference type="Proteomes" id="UP000184268">
    <property type="component" value="Unassembled WGS sequence"/>
</dbReference>
<dbReference type="InterPro" id="IPR011055">
    <property type="entry name" value="Dup_hybrid_motif"/>
</dbReference>
<dbReference type="OrthoDB" id="9784703at2"/>
<dbReference type="CDD" id="cd12797">
    <property type="entry name" value="M23_peptidase"/>
    <property type="match status" value="1"/>
</dbReference>
<keyword evidence="3" id="KW-0732">Signal</keyword>
<evidence type="ECO:0000313" key="6">
    <source>
        <dbReference type="Proteomes" id="UP000184268"/>
    </source>
</evidence>
<evidence type="ECO:0000256" key="1">
    <source>
        <dbReference type="SAM" id="Coils"/>
    </source>
</evidence>
<dbReference type="InterPro" id="IPR016047">
    <property type="entry name" value="M23ase_b-sheet_dom"/>
</dbReference>
<dbReference type="PANTHER" id="PTHR21666:SF270">
    <property type="entry name" value="MUREIN HYDROLASE ACTIVATOR ENVC"/>
    <property type="match status" value="1"/>
</dbReference>
<gene>
    <name evidence="5" type="ORF">SAMN02745129_3575</name>
</gene>
<sequence length="375" mass="42329">MRWPAALLSALMLLPLAWAEQEVADKQQELEQLGKEIQQRQSRLVQAQVDKDKQLKSLRQAEKAVSDSAVSLRRSEQALQQSERKLGELEQRRGELEAAQAEQQAHLASQLRTAWMSGEQDHTALLLGSDEPATLERMMVYYQYLNQARIDAIEDLQQTQQALEEVTTAQRQERDRQQQLHQQQLANRKQLQQRQQARQQALSELEQRLSRDRRQLDQLEENRDVLEAAISQALEALAQSQHHHGLSDQKGVLPWPLPARLSAGFGSRRQGQLTWNGWLLSAPSGREVKAISNGQVVFADWLRGFGLVVVVDHGDEYLSLYGHAQALLKQVGEQVEAGEVVALSGDSGGLEKPGLYFEIRHRGRAVDPKGYLAKS</sequence>
<feature type="chain" id="PRO_5009915048" evidence="3">
    <location>
        <begin position="20"/>
        <end position="375"/>
    </location>
</feature>
<dbReference type="GO" id="GO:0004222">
    <property type="term" value="F:metalloendopeptidase activity"/>
    <property type="evidence" value="ECO:0007669"/>
    <property type="project" value="TreeGrafter"/>
</dbReference>
<feature type="compositionally biased region" description="Low complexity" evidence="2">
    <location>
        <begin position="179"/>
        <end position="204"/>
    </location>
</feature>
<accession>A0A1M5XQT2</accession>
<evidence type="ECO:0000256" key="2">
    <source>
        <dbReference type="SAM" id="MobiDB-lite"/>
    </source>
</evidence>
<evidence type="ECO:0000256" key="3">
    <source>
        <dbReference type="SAM" id="SignalP"/>
    </source>
</evidence>